<gene>
    <name evidence="2" type="ORF">F2Q68_00008488</name>
</gene>
<dbReference type="AlphaFoldDB" id="A0A8S9KR40"/>
<sequence>MLEDMQKDFEGEQEADKFDGGGGSKSSGSLDIRFRVEKVQAPLCDWKTVTLEYLL</sequence>
<dbReference type="Proteomes" id="UP000712281">
    <property type="component" value="Unassembled WGS sequence"/>
</dbReference>
<name>A0A8S9KR40_BRACR</name>
<proteinExistence type="predicted"/>
<protein>
    <submittedName>
        <fullName evidence="2">Uncharacterized protein</fullName>
    </submittedName>
</protein>
<dbReference type="EMBL" id="QGKW02000717">
    <property type="protein sequence ID" value="KAF2596552.1"/>
    <property type="molecule type" value="Genomic_DNA"/>
</dbReference>
<reference evidence="2" key="1">
    <citation type="submission" date="2019-12" db="EMBL/GenBank/DDBJ databases">
        <title>Genome sequencing and annotation of Brassica cretica.</title>
        <authorList>
            <person name="Studholme D.J."/>
            <person name="Sarris P.F."/>
        </authorList>
    </citation>
    <scope>NUCLEOTIDE SEQUENCE</scope>
    <source>
        <strain evidence="2">PFS-001/15</strain>
        <tissue evidence="2">Leaf</tissue>
    </source>
</reference>
<organism evidence="2 3">
    <name type="scientific">Brassica cretica</name>
    <name type="common">Mustard</name>
    <dbReference type="NCBI Taxonomy" id="69181"/>
    <lineage>
        <taxon>Eukaryota</taxon>
        <taxon>Viridiplantae</taxon>
        <taxon>Streptophyta</taxon>
        <taxon>Embryophyta</taxon>
        <taxon>Tracheophyta</taxon>
        <taxon>Spermatophyta</taxon>
        <taxon>Magnoliopsida</taxon>
        <taxon>eudicotyledons</taxon>
        <taxon>Gunneridae</taxon>
        <taxon>Pentapetalae</taxon>
        <taxon>rosids</taxon>
        <taxon>malvids</taxon>
        <taxon>Brassicales</taxon>
        <taxon>Brassicaceae</taxon>
        <taxon>Brassiceae</taxon>
        <taxon>Brassica</taxon>
    </lineage>
</organism>
<evidence type="ECO:0000256" key="1">
    <source>
        <dbReference type="SAM" id="MobiDB-lite"/>
    </source>
</evidence>
<feature type="region of interest" description="Disordered" evidence="1">
    <location>
        <begin position="1"/>
        <end position="29"/>
    </location>
</feature>
<accession>A0A8S9KR40</accession>
<evidence type="ECO:0000313" key="3">
    <source>
        <dbReference type="Proteomes" id="UP000712281"/>
    </source>
</evidence>
<comment type="caution">
    <text evidence="2">The sequence shown here is derived from an EMBL/GenBank/DDBJ whole genome shotgun (WGS) entry which is preliminary data.</text>
</comment>
<feature type="compositionally biased region" description="Basic and acidic residues" evidence="1">
    <location>
        <begin position="1"/>
        <end position="19"/>
    </location>
</feature>
<evidence type="ECO:0000313" key="2">
    <source>
        <dbReference type="EMBL" id="KAF2596552.1"/>
    </source>
</evidence>